<dbReference type="PANTHER" id="PTHR48109">
    <property type="entry name" value="DIHYDROOROTATE DEHYDROGENASE (QUINONE), MITOCHONDRIAL-RELATED"/>
    <property type="match status" value="1"/>
</dbReference>
<dbReference type="NCBIfam" id="NF003652">
    <property type="entry name" value="PRK05286.2-5"/>
    <property type="match status" value="1"/>
</dbReference>
<feature type="binding site" evidence="11">
    <location>
        <position position="307"/>
    </location>
    <ligand>
        <name>FMN</name>
        <dbReference type="ChEBI" id="CHEBI:58210"/>
    </ligand>
</feature>
<reference evidence="14" key="1">
    <citation type="submission" date="2023-07" db="EMBL/GenBank/DDBJ databases">
        <title>30 novel species of actinomycetes from the DSMZ collection.</title>
        <authorList>
            <person name="Nouioui I."/>
        </authorList>
    </citation>
    <scope>NUCLEOTIDE SEQUENCE [LARGE SCALE GENOMIC DNA]</scope>
    <source>
        <strain evidence="14">DSM 44743</strain>
    </source>
</reference>
<feature type="binding site" evidence="11">
    <location>
        <begin position="328"/>
        <end position="329"/>
    </location>
    <ligand>
        <name>FMN</name>
        <dbReference type="ChEBI" id="CHEBI:58210"/>
    </ligand>
</feature>
<feature type="binding site" evidence="11">
    <location>
        <position position="182"/>
    </location>
    <ligand>
        <name>FMN</name>
        <dbReference type="ChEBI" id="CHEBI:58210"/>
    </ligand>
</feature>
<keyword evidence="14" id="KW-1185">Reference proteome</keyword>
<evidence type="ECO:0000256" key="10">
    <source>
        <dbReference type="ARBA" id="ARBA00048639"/>
    </source>
</evidence>
<dbReference type="CDD" id="cd04738">
    <property type="entry name" value="DHOD_2_like"/>
    <property type="match status" value="1"/>
</dbReference>
<dbReference type="Proteomes" id="UP001183390">
    <property type="component" value="Unassembled WGS sequence"/>
</dbReference>
<accession>A0ABU2M3V1</accession>
<keyword evidence="6 11" id="KW-0288">FMN</keyword>
<dbReference type="GO" id="GO:0106430">
    <property type="term" value="F:dihydroorotate dehydrogenase (quinone) activity"/>
    <property type="evidence" value="ECO:0007669"/>
    <property type="project" value="UniProtKB-EC"/>
</dbReference>
<evidence type="ECO:0000313" key="14">
    <source>
        <dbReference type="Proteomes" id="UP001183390"/>
    </source>
</evidence>
<evidence type="ECO:0000259" key="12">
    <source>
        <dbReference type="Pfam" id="PF01180"/>
    </source>
</evidence>
<feature type="binding site" evidence="11">
    <location>
        <begin position="70"/>
        <end position="74"/>
    </location>
    <ligand>
        <name>FMN</name>
        <dbReference type="ChEBI" id="CHEBI:58210"/>
    </ligand>
</feature>
<dbReference type="PROSITE" id="PS00912">
    <property type="entry name" value="DHODEHASE_2"/>
    <property type="match status" value="1"/>
</dbReference>
<evidence type="ECO:0000256" key="4">
    <source>
        <dbReference type="ARBA" id="ARBA00005359"/>
    </source>
</evidence>
<dbReference type="RefSeq" id="WP_311510120.1">
    <property type="nucleotide sequence ID" value="NZ_JAVREP010000001.1"/>
</dbReference>
<dbReference type="Gene3D" id="3.20.20.70">
    <property type="entry name" value="Aldolase class I"/>
    <property type="match status" value="1"/>
</dbReference>
<keyword evidence="7 11" id="KW-0665">Pyrimidine biosynthesis</keyword>
<dbReference type="HAMAP" id="MF_00225">
    <property type="entry name" value="DHO_dh_type2"/>
    <property type="match status" value="1"/>
</dbReference>
<comment type="subunit">
    <text evidence="11">Monomer.</text>
</comment>
<feature type="binding site" evidence="11">
    <location>
        <position position="252"/>
    </location>
    <ligand>
        <name>FMN</name>
        <dbReference type="ChEBI" id="CHEBI:58210"/>
    </ligand>
</feature>
<feature type="binding site" evidence="11">
    <location>
        <begin position="119"/>
        <end position="123"/>
    </location>
    <ligand>
        <name>substrate</name>
    </ligand>
</feature>
<comment type="pathway">
    <text evidence="3 11">Pyrimidine metabolism; UMP biosynthesis via de novo pathway; orotate from (S)-dihydroorotate (quinone route): step 1/1.</text>
</comment>
<evidence type="ECO:0000256" key="11">
    <source>
        <dbReference type="HAMAP-Rule" id="MF_00225"/>
    </source>
</evidence>
<evidence type="ECO:0000256" key="1">
    <source>
        <dbReference type="ARBA" id="ARBA00003125"/>
    </source>
</evidence>
<comment type="similarity">
    <text evidence="4 11">Belongs to the dihydroorotate dehydrogenase family. Type 2 subfamily.</text>
</comment>
<evidence type="ECO:0000256" key="2">
    <source>
        <dbReference type="ARBA" id="ARBA00004370"/>
    </source>
</evidence>
<sequence>MTVFYQILFSSVLRHLDAETIHKVSFGALRCAAAVPGVAATAGRLLGPREPELTVHALGREFPGPLGLAAGFDKNAEGPEALAALGFGFVEIGTVTAQPQPGNPRPRLIRLVKDRAIVNRMGFNNEGSALVAERLHHRQGRPGPILGVNIGKTKVTPEDEAEGDYATSARRLAPYADYMVVNVSSPNTPGLRDLQSVERLRPILSAVRDALTEAGRPELPLLVKIAPDLADEDVDAVADLALDLGLDGIIATNTTISREGLTSSAEEIEAAGGGGLSGAPLKERSLEVLRRLRVRVGDRVTLIAVGGIDTPEDAWARIRAGATLVQGYTGLVYGGPLWPRRIHRGLARLVRAAGHASVADAVGTDVTVAAPTSASADTAPVTTA</sequence>
<organism evidence="13 14">
    <name type="scientific">Nocardiopsis lambiniae</name>
    <dbReference type="NCBI Taxonomy" id="3075539"/>
    <lineage>
        <taxon>Bacteria</taxon>
        <taxon>Bacillati</taxon>
        <taxon>Actinomycetota</taxon>
        <taxon>Actinomycetes</taxon>
        <taxon>Streptosporangiales</taxon>
        <taxon>Nocardiopsidaceae</taxon>
        <taxon>Nocardiopsis</taxon>
    </lineage>
</organism>
<dbReference type="InterPro" id="IPR013785">
    <property type="entry name" value="Aldolase_TIM"/>
</dbReference>
<comment type="catalytic activity">
    <reaction evidence="10 11">
        <text>(S)-dihydroorotate + a quinone = orotate + a quinol</text>
        <dbReference type="Rhea" id="RHEA:30187"/>
        <dbReference type="ChEBI" id="CHEBI:24646"/>
        <dbReference type="ChEBI" id="CHEBI:30839"/>
        <dbReference type="ChEBI" id="CHEBI:30864"/>
        <dbReference type="ChEBI" id="CHEBI:132124"/>
        <dbReference type="EC" id="1.3.5.2"/>
    </reaction>
</comment>
<dbReference type="SUPFAM" id="SSF51395">
    <property type="entry name" value="FMN-linked oxidoreductases"/>
    <property type="match status" value="1"/>
</dbReference>
<feature type="active site" description="Nucleophile" evidence="11">
    <location>
        <position position="185"/>
    </location>
</feature>
<feature type="binding site" evidence="11">
    <location>
        <begin position="253"/>
        <end position="254"/>
    </location>
    <ligand>
        <name>substrate</name>
    </ligand>
</feature>
<evidence type="ECO:0000256" key="7">
    <source>
        <dbReference type="ARBA" id="ARBA00022975"/>
    </source>
</evidence>
<evidence type="ECO:0000256" key="6">
    <source>
        <dbReference type="ARBA" id="ARBA00022643"/>
    </source>
</evidence>
<evidence type="ECO:0000256" key="9">
    <source>
        <dbReference type="ARBA" id="ARBA00023136"/>
    </source>
</evidence>
<dbReference type="EMBL" id="JAVREP010000001">
    <property type="protein sequence ID" value="MDT0327333.1"/>
    <property type="molecule type" value="Genomic_DNA"/>
</dbReference>
<dbReference type="NCBIfam" id="NF003645">
    <property type="entry name" value="PRK05286.1-2"/>
    <property type="match status" value="1"/>
</dbReference>
<comment type="function">
    <text evidence="1 11">Catalyzes the conversion of dihydroorotate to orotate with quinone as electron acceptor.</text>
</comment>
<dbReference type="InterPro" id="IPR005720">
    <property type="entry name" value="Dihydroorotate_DH_cat"/>
</dbReference>
<comment type="subcellular location">
    <subcellularLocation>
        <location evidence="11">Cell membrane</location>
        <topology evidence="11">Peripheral membrane protein</topology>
    </subcellularLocation>
    <subcellularLocation>
        <location evidence="2">Membrane</location>
    </subcellularLocation>
</comment>
<dbReference type="InterPro" id="IPR050074">
    <property type="entry name" value="DHO_dehydrogenase"/>
</dbReference>
<keyword evidence="11" id="KW-1003">Cell membrane</keyword>
<evidence type="ECO:0000313" key="13">
    <source>
        <dbReference type="EMBL" id="MDT0327333.1"/>
    </source>
</evidence>
<dbReference type="InterPro" id="IPR005719">
    <property type="entry name" value="Dihydroorotate_DH_2"/>
</dbReference>
<keyword evidence="9 11" id="KW-0472">Membrane</keyword>
<dbReference type="NCBIfam" id="TIGR01036">
    <property type="entry name" value="pyrD_sub2"/>
    <property type="match status" value="1"/>
</dbReference>
<keyword evidence="5 11" id="KW-0285">Flavoprotein</keyword>
<keyword evidence="8 11" id="KW-0560">Oxidoreductase</keyword>
<comment type="caution">
    <text evidence="13">The sequence shown here is derived from an EMBL/GenBank/DDBJ whole genome shotgun (WGS) entry which is preliminary data.</text>
</comment>
<proteinExistence type="inferred from homology"/>
<feature type="binding site" evidence="11">
    <location>
        <position position="224"/>
    </location>
    <ligand>
        <name>FMN</name>
        <dbReference type="ChEBI" id="CHEBI:58210"/>
    </ligand>
</feature>
<feature type="binding site" evidence="11">
    <location>
        <position position="74"/>
    </location>
    <ligand>
        <name>substrate</name>
    </ligand>
</feature>
<feature type="domain" description="Dihydroorotate dehydrogenase catalytic" evidence="12">
    <location>
        <begin position="53"/>
        <end position="348"/>
    </location>
</feature>
<dbReference type="PANTHER" id="PTHR48109:SF4">
    <property type="entry name" value="DIHYDROOROTATE DEHYDROGENASE (QUINONE), MITOCHONDRIAL"/>
    <property type="match status" value="1"/>
</dbReference>
<dbReference type="InterPro" id="IPR001295">
    <property type="entry name" value="Dihydroorotate_DH_CS"/>
</dbReference>
<feature type="binding site" evidence="11">
    <location>
        <position position="149"/>
    </location>
    <ligand>
        <name>FMN</name>
        <dbReference type="ChEBI" id="CHEBI:58210"/>
    </ligand>
</feature>
<evidence type="ECO:0000256" key="8">
    <source>
        <dbReference type="ARBA" id="ARBA00023002"/>
    </source>
</evidence>
<dbReference type="NCBIfam" id="NF003648">
    <property type="entry name" value="PRK05286.2-1"/>
    <property type="match status" value="1"/>
</dbReference>
<evidence type="ECO:0000256" key="5">
    <source>
        <dbReference type="ARBA" id="ARBA00022630"/>
    </source>
</evidence>
<feature type="binding site" evidence="11">
    <location>
        <position position="187"/>
    </location>
    <ligand>
        <name>substrate</name>
    </ligand>
</feature>
<dbReference type="EC" id="1.3.5.2" evidence="11"/>
<protein>
    <recommendedName>
        <fullName evidence="11">Dihydroorotate dehydrogenase (quinone)</fullName>
        <ecNumber evidence="11">1.3.5.2</ecNumber>
    </recommendedName>
    <alternativeName>
        <fullName evidence="11">DHOdehase</fullName>
        <shortName evidence="11">DHOD</shortName>
        <shortName evidence="11">DHODase</shortName>
    </alternativeName>
    <alternativeName>
        <fullName evidence="11">Dihydroorotate oxidase</fullName>
    </alternativeName>
</protein>
<feature type="binding site" evidence="11">
    <location>
        <position position="278"/>
    </location>
    <ligand>
        <name>FMN</name>
        <dbReference type="ChEBI" id="CHEBI:58210"/>
    </ligand>
</feature>
<dbReference type="Pfam" id="PF01180">
    <property type="entry name" value="DHO_dh"/>
    <property type="match status" value="1"/>
</dbReference>
<feature type="binding site" evidence="11">
    <location>
        <position position="94"/>
    </location>
    <ligand>
        <name>FMN</name>
        <dbReference type="ChEBI" id="CHEBI:58210"/>
    </ligand>
</feature>
<feature type="binding site" evidence="11">
    <location>
        <position position="182"/>
    </location>
    <ligand>
        <name>substrate</name>
    </ligand>
</feature>
<evidence type="ECO:0000256" key="3">
    <source>
        <dbReference type="ARBA" id="ARBA00005161"/>
    </source>
</evidence>
<name>A0ABU2M3V1_9ACTN</name>
<comment type="cofactor">
    <cofactor evidence="11">
        <name>FMN</name>
        <dbReference type="ChEBI" id="CHEBI:58210"/>
    </cofactor>
    <text evidence="11">Binds 1 FMN per subunit.</text>
</comment>
<gene>
    <name evidence="11" type="primary">pyrD</name>
    <name evidence="13" type="ORF">RM479_02795</name>
</gene>
<dbReference type="PROSITE" id="PS00911">
    <property type="entry name" value="DHODEHASE_1"/>
    <property type="match status" value="1"/>
</dbReference>